<protein>
    <recommendedName>
        <fullName evidence="8">Serine acetyltransferase</fullName>
        <ecNumber evidence="8">2.3.1.30</ecNumber>
    </recommendedName>
</protein>
<evidence type="ECO:0000256" key="3">
    <source>
        <dbReference type="ARBA" id="ARBA00022556"/>
    </source>
</evidence>
<dbReference type="PROSITE" id="PS00101">
    <property type="entry name" value="HEXAPEP_TRANSFERASES"/>
    <property type="match status" value="1"/>
</dbReference>
<evidence type="ECO:0000256" key="4">
    <source>
        <dbReference type="ARBA" id="ARBA00022679"/>
    </source>
</evidence>
<dbReference type="AlphaFoldDB" id="A0A411MMD1"/>
<reference evidence="9 10" key="1">
    <citation type="submission" date="2019-02" db="EMBL/GenBank/DDBJ databases">
        <title>Complete genome sequence of Pseudomonas sp. SNU WT1 isolated from rainbow trout.</title>
        <authorList>
            <person name="Oh W.T."/>
            <person name="Park S.C."/>
        </authorList>
    </citation>
    <scope>NUCLEOTIDE SEQUENCE [LARGE SCALE GENOMIC DNA]</scope>
    <source>
        <strain evidence="9 10">SNU WT1</strain>
    </source>
</reference>
<dbReference type="GO" id="GO:0016020">
    <property type="term" value="C:membrane"/>
    <property type="evidence" value="ECO:0007669"/>
    <property type="project" value="GOC"/>
</dbReference>
<keyword evidence="10" id="KW-1185">Reference proteome</keyword>
<dbReference type="InterPro" id="IPR001451">
    <property type="entry name" value="Hexapep"/>
</dbReference>
<dbReference type="OrthoDB" id="9815592at2"/>
<dbReference type="PIRSF" id="PIRSF000441">
    <property type="entry name" value="CysE"/>
    <property type="match status" value="1"/>
</dbReference>
<comment type="catalytic activity">
    <reaction evidence="8">
        <text>L-serine + acetyl-CoA = O-acetyl-L-serine + CoA</text>
        <dbReference type="Rhea" id="RHEA:24560"/>
        <dbReference type="ChEBI" id="CHEBI:33384"/>
        <dbReference type="ChEBI" id="CHEBI:57287"/>
        <dbReference type="ChEBI" id="CHEBI:57288"/>
        <dbReference type="ChEBI" id="CHEBI:58340"/>
        <dbReference type="EC" id="2.3.1.30"/>
    </reaction>
</comment>
<dbReference type="Proteomes" id="UP000291130">
    <property type="component" value="Chromosome"/>
</dbReference>
<proteinExistence type="inferred from homology"/>
<dbReference type="SUPFAM" id="SSF51161">
    <property type="entry name" value="Trimeric LpxA-like enzymes"/>
    <property type="match status" value="1"/>
</dbReference>
<accession>A0A411MMD1</accession>
<keyword evidence="3" id="KW-0441">Lipid A biosynthesis</keyword>
<gene>
    <name evidence="9" type="ORF">EXN22_20345</name>
</gene>
<keyword evidence="5" id="KW-0677">Repeat</keyword>
<comment type="similarity">
    <text evidence="1 8">Belongs to the transferase hexapeptide repeat family.</text>
</comment>
<dbReference type="KEGG" id="ptk:EXN22_20345"/>
<keyword evidence="2" id="KW-0444">Lipid biosynthesis</keyword>
<evidence type="ECO:0000256" key="1">
    <source>
        <dbReference type="ARBA" id="ARBA00007274"/>
    </source>
</evidence>
<dbReference type="PANTHER" id="PTHR42811">
    <property type="entry name" value="SERINE ACETYLTRANSFERASE"/>
    <property type="match status" value="1"/>
</dbReference>
<dbReference type="InterPro" id="IPR005881">
    <property type="entry name" value="Ser_O-AcTrfase"/>
</dbReference>
<evidence type="ECO:0000256" key="2">
    <source>
        <dbReference type="ARBA" id="ARBA00022516"/>
    </source>
</evidence>
<evidence type="ECO:0000256" key="5">
    <source>
        <dbReference type="ARBA" id="ARBA00022737"/>
    </source>
</evidence>
<keyword evidence="6" id="KW-0443">Lipid metabolism</keyword>
<dbReference type="GO" id="GO:0005737">
    <property type="term" value="C:cytoplasm"/>
    <property type="evidence" value="ECO:0007669"/>
    <property type="project" value="InterPro"/>
</dbReference>
<dbReference type="GO" id="GO:0009245">
    <property type="term" value="P:lipid A biosynthetic process"/>
    <property type="evidence" value="ECO:0007669"/>
    <property type="project" value="UniProtKB-KW"/>
</dbReference>
<dbReference type="CDD" id="cd03354">
    <property type="entry name" value="LbH_SAT"/>
    <property type="match status" value="1"/>
</dbReference>
<dbReference type="GO" id="GO:0009001">
    <property type="term" value="F:serine O-acetyltransferase activity"/>
    <property type="evidence" value="ECO:0007669"/>
    <property type="project" value="UniProtKB-EC"/>
</dbReference>
<dbReference type="InterPro" id="IPR045304">
    <property type="entry name" value="LbH_SAT"/>
</dbReference>
<evidence type="ECO:0000256" key="7">
    <source>
        <dbReference type="ARBA" id="ARBA00023315"/>
    </source>
</evidence>
<dbReference type="RefSeq" id="WP_130265751.1">
    <property type="nucleotide sequence ID" value="NZ_CP035952.1"/>
</dbReference>
<dbReference type="Gene3D" id="2.160.10.10">
    <property type="entry name" value="Hexapeptide repeat proteins"/>
    <property type="match status" value="1"/>
</dbReference>
<dbReference type="InterPro" id="IPR011004">
    <property type="entry name" value="Trimer_LpxA-like_sf"/>
</dbReference>
<dbReference type="Pfam" id="PF00132">
    <property type="entry name" value="Hexapep"/>
    <property type="match status" value="1"/>
</dbReference>
<name>A0A411MMD1_9PSED</name>
<dbReference type="InterPro" id="IPR018357">
    <property type="entry name" value="Hexapep_transf_CS"/>
</dbReference>
<evidence type="ECO:0000256" key="8">
    <source>
        <dbReference type="PIRNR" id="PIRNR000441"/>
    </source>
</evidence>
<evidence type="ECO:0000313" key="10">
    <source>
        <dbReference type="Proteomes" id="UP000291130"/>
    </source>
</evidence>
<evidence type="ECO:0000256" key="6">
    <source>
        <dbReference type="ARBA" id="ARBA00023098"/>
    </source>
</evidence>
<dbReference type="EC" id="2.3.1.30" evidence="8"/>
<sequence>MEQEDLGLRSVLVMDAKRHRELFGHTSSTSSFRLWCGMLSPRFAPVLLYRLAYACQSKGLRIGARFFSMLNTLVFGIEIATQCKIGPGLFFPHTHGTVIGALCIGKNAVIYQGVTLGARDLDFTFSELHRPVVGDNAYIGAGAKILGGVRIGDNVVVGANSVVLKSVEDNAVMAGVPAKIIKLRDL</sequence>
<dbReference type="GO" id="GO:0006535">
    <property type="term" value="P:cysteine biosynthetic process from serine"/>
    <property type="evidence" value="ECO:0007669"/>
    <property type="project" value="InterPro"/>
</dbReference>
<keyword evidence="4 8" id="KW-0808">Transferase</keyword>
<dbReference type="EMBL" id="CP035952">
    <property type="protein sequence ID" value="QBF27917.1"/>
    <property type="molecule type" value="Genomic_DNA"/>
</dbReference>
<keyword evidence="7 8" id="KW-0012">Acyltransferase</keyword>
<organism evidence="9 10">
    <name type="scientific">Pseudomonas tructae</name>
    <dbReference type="NCBI Taxonomy" id="2518644"/>
    <lineage>
        <taxon>Bacteria</taxon>
        <taxon>Pseudomonadati</taxon>
        <taxon>Pseudomonadota</taxon>
        <taxon>Gammaproteobacteria</taxon>
        <taxon>Pseudomonadales</taxon>
        <taxon>Pseudomonadaceae</taxon>
        <taxon>Pseudomonas</taxon>
    </lineage>
</organism>
<evidence type="ECO:0000313" key="9">
    <source>
        <dbReference type="EMBL" id="QBF27917.1"/>
    </source>
</evidence>